<dbReference type="AlphaFoldDB" id="A0A2Z4GED0"/>
<dbReference type="KEGG" id="als:DJ013_14945"/>
<dbReference type="Proteomes" id="UP000249873">
    <property type="component" value="Chromosome"/>
</dbReference>
<dbReference type="OrthoDB" id="9772295at2"/>
<protein>
    <submittedName>
        <fullName evidence="1">DUF1800 domain-containing protein</fullName>
    </submittedName>
</protein>
<sequence>MPYLDLFTGTLTSEQATHLLRRATMGPTQAEITQFTGMTANTAVDLLISNCNTGPSRPPGNACTYNHYSEAPPVCENDPTDYTTPRNPASIWPVRYTPDLVPGNSGLPFVEIWVDLSNNFRYWKYVKYWWIAKMVDTSVPPSILEKVSLFWQNHFVTNTETVDEYRGSYYYLKIIRENALGNFKTFVDAITKSPAMLRYLNGNENIVGAPNENYARELQELFVVGATDYNNQPNYTEDDIKEAAKVLTGWKDNFTNYGHSYTFNSSNHDTTNKTFSSHYGNTSITGNYNAQVELDNLINMLVNHPESPKYICRKLYRWFVHTDVTPAIETNVIIPLAALFINSNYEITPVIKKLLKSQHFYDISNIGSLVKSPVDLIIGALRFFELPAPYISSNDSTSFYNYVNYIYEKTNDMQMAILQQPTVFGYEPYYQTGLGRNWINSTSLAQRSSFTDDIINGSFEINSSYFLGIDLLALTHDAMNNAAGSPLLVVEKFTNHLFATPLNASQKDFLTDIIMMKSLPRNDWTFEYPPGTNTTKLAAVNSRINDLMKYLLRMAEFQLN</sequence>
<reference evidence="1 2" key="1">
    <citation type="submission" date="2018-05" db="EMBL/GenBank/DDBJ databases">
        <title>Complete genome sequence of Arcticibacterium luteifluviistationis SM1504T, a cytophagaceae bacterium isolated from Arctic surface seawater.</title>
        <authorList>
            <person name="Li Y."/>
            <person name="Qin Q.-L."/>
        </authorList>
    </citation>
    <scope>NUCLEOTIDE SEQUENCE [LARGE SCALE GENOMIC DNA]</scope>
    <source>
        <strain evidence="1 2">SM1504</strain>
    </source>
</reference>
<keyword evidence="2" id="KW-1185">Reference proteome</keyword>
<dbReference type="RefSeq" id="WP_111372752.1">
    <property type="nucleotide sequence ID" value="NZ_CP029480.1"/>
</dbReference>
<dbReference type="Pfam" id="PF08811">
    <property type="entry name" value="DUF1800"/>
    <property type="match status" value="1"/>
</dbReference>
<dbReference type="InterPro" id="IPR014917">
    <property type="entry name" value="DUF1800"/>
</dbReference>
<gene>
    <name evidence="1" type="ORF">DJ013_14945</name>
</gene>
<accession>A0A2Z4GED0</accession>
<evidence type="ECO:0000313" key="1">
    <source>
        <dbReference type="EMBL" id="AWV99385.1"/>
    </source>
</evidence>
<dbReference type="EMBL" id="CP029480">
    <property type="protein sequence ID" value="AWV99385.1"/>
    <property type="molecule type" value="Genomic_DNA"/>
</dbReference>
<proteinExistence type="predicted"/>
<evidence type="ECO:0000313" key="2">
    <source>
        <dbReference type="Proteomes" id="UP000249873"/>
    </source>
</evidence>
<name>A0A2Z4GED0_9BACT</name>
<organism evidence="1 2">
    <name type="scientific">Arcticibacterium luteifluviistationis</name>
    <dbReference type="NCBI Taxonomy" id="1784714"/>
    <lineage>
        <taxon>Bacteria</taxon>
        <taxon>Pseudomonadati</taxon>
        <taxon>Bacteroidota</taxon>
        <taxon>Cytophagia</taxon>
        <taxon>Cytophagales</taxon>
        <taxon>Leadbetterellaceae</taxon>
        <taxon>Arcticibacterium</taxon>
    </lineage>
</organism>